<evidence type="ECO:0000256" key="10">
    <source>
        <dbReference type="ARBA" id="ARBA00022777"/>
    </source>
</evidence>
<evidence type="ECO:0000256" key="15">
    <source>
        <dbReference type="SAM" id="Coils"/>
    </source>
</evidence>
<dbReference type="GO" id="GO:0031032">
    <property type="term" value="P:actomyosin structure organization"/>
    <property type="evidence" value="ECO:0007669"/>
    <property type="project" value="TreeGrafter"/>
</dbReference>
<evidence type="ECO:0000313" key="19">
    <source>
        <dbReference type="EMBL" id="VDP71986.1"/>
    </source>
</evidence>
<dbReference type="Gene3D" id="1.10.287.1490">
    <property type="match status" value="1"/>
</dbReference>
<evidence type="ECO:0000256" key="14">
    <source>
        <dbReference type="ARBA" id="ARBA00048679"/>
    </source>
</evidence>
<feature type="region of interest" description="Disordered" evidence="16">
    <location>
        <begin position="1807"/>
        <end position="1837"/>
    </location>
</feature>
<keyword evidence="9" id="KW-0547">Nucleotide-binding</keyword>
<keyword evidence="4" id="KW-0963">Cytoplasm</keyword>
<dbReference type="InterPro" id="IPR042241">
    <property type="entry name" value="GCP_C_sf"/>
</dbReference>
<evidence type="ECO:0000256" key="11">
    <source>
        <dbReference type="ARBA" id="ARBA00022840"/>
    </source>
</evidence>
<feature type="domain" description="Protein kinase" evidence="17">
    <location>
        <begin position="988"/>
        <end position="1258"/>
    </location>
</feature>
<dbReference type="PANTHER" id="PTHR22988:SF71">
    <property type="entry name" value="CITRON RHO-INTERACTING KINASE"/>
    <property type="match status" value="1"/>
</dbReference>
<dbReference type="Gene3D" id="3.30.200.20">
    <property type="entry name" value="Phosphorylase Kinase, domain 1"/>
    <property type="match status" value="1"/>
</dbReference>
<dbReference type="OrthoDB" id="3359639at2759"/>
<dbReference type="Gene3D" id="1.10.510.10">
    <property type="entry name" value="Transferase(Phosphotransferase) domain 1"/>
    <property type="match status" value="1"/>
</dbReference>
<feature type="region of interest" description="Disordered" evidence="16">
    <location>
        <begin position="815"/>
        <end position="844"/>
    </location>
</feature>
<dbReference type="InterPro" id="IPR050839">
    <property type="entry name" value="Rho-assoc_Ser/Thr_Kinase"/>
</dbReference>
<comment type="subcellular location">
    <subcellularLocation>
        <location evidence="1">Cytoplasm</location>
        <location evidence="1">Cytoskeleton</location>
    </subcellularLocation>
</comment>
<evidence type="ECO:0000256" key="5">
    <source>
        <dbReference type="ARBA" id="ARBA00022527"/>
    </source>
</evidence>
<dbReference type="EMBL" id="UZAN01041105">
    <property type="protein sequence ID" value="VDP71986.1"/>
    <property type="molecule type" value="Genomic_DNA"/>
</dbReference>
<evidence type="ECO:0000256" key="8">
    <source>
        <dbReference type="ARBA" id="ARBA00022701"/>
    </source>
</evidence>
<accession>A0A183AB95</accession>
<dbReference type="SMART" id="SM00220">
    <property type="entry name" value="S_TKc"/>
    <property type="match status" value="1"/>
</dbReference>
<proteinExistence type="inferred from homology"/>
<keyword evidence="15" id="KW-0175">Coiled coil</keyword>
<keyword evidence="8" id="KW-0493">Microtubule</keyword>
<dbReference type="PROSITE" id="PS50011">
    <property type="entry name" value="PROTEIN_KINASE_DOM"/>
    <property type="match status" value="1"/>
</dbReference>
<feature type="region of interest" description="Disordered" evidence="16">
    <location>
        <begin position="2050"/>
        <end position="2084"/>
    </location>
</feature>
<feature type="coiled-coil region" evidence="15">
    <location>
        <begin position="1704"/>
        <end position="1731"/>
    </location>
</feature>
<evidence type="ECO:0000256" key="2">
    <source>
        <dbReference type="ARBA" id="ARBA00010337"/>
    </source>
</evidence>
<keyword evidence="7" id="KW-0808">Transferase</keyword>
<evidence type="ECO:0000259" key="17">
    <source>
        <dbReference type="PROSITE" id="PS50011"/>
    </source>
</evidence>
<keyword evidence="6" id="KW-0597">Phosphoprotein</keyword>
<dbReference type="EC" id="2.7.11.1" evidence="3"/>
<feature type="compositionally biased region" description="Polar residues" evidence="16">
    <location>
        <begin position="1326"/>
        <end position="1336"/>
    </location>
</feature>
<evidence type="ECO:0000313" key="21">
    <source>
        <dbReference type="WBParaSite" id="ECPE_0000423801-mRNA-1"/>
    </source>
</evidence>
<evidence type="ECO:0000313" key="20">
    <source>
        <dbReference type="Proteomes" id="UP000272942"/>
    </source>
</evidence>
<keyword evidence="12" id="KW-0206">Cytoskeleton</keyword>
<dbReference type="Proteomes" id="UP000272942">
    <property type="component" value="Unassembled WGS sequence"/>
</dbReference>
<evidence type="ECO:0000256" key="7">
    <source>
        <dbReference type="ARBA" id="ARBA00022679"/>
    </source>
</evidence>
<reference evidence="19 20" key="2">
    <citation type="submission" date="2018-11" db="EMBL/GenBank/DDBJ databases">
        <authorList>
            <consortium name="Pathogen Informatics"/>
        </authorList>
    </citation>
    <scope>NUCLEOTIDE SEQUENCE [LARGE SCALE GENOMIC DNA]</scope>
    <source>
        <strain evidence="19 20">Egypt</strain>
    </source>
</reference>
<gene>
    <name evidence="19" type="ORF">ECPE_LOCUS4230</name>
</gene>
<keyword evidence="11" id="KW-0067">ATP-binding</keyword>
<feature type="region of interest" description="Disordered" evidence="16">
    <location>
        <begin position="2274"/>
        <end position="2294"/>
    </location>
</feature>
<evidence type="ECO:0000256" key="12">
    <source>
        <dbReference type="ARBA" id="ARBA00023212"/>
    </source>
</evidence>
<dbReference type="InterPro" id="IPR040457">
    <property type="entry name" value="GCP_C"/>
</dbReference>
<feature type="compositionally biased region" description="Polar residues" evidence="16">
    <location>
        <begin position="2062"/>
        <end position="2080"/>
    </location>
</feature>
<evidence type="ECO:0000256" key="1">
    <source>
        <dbReference type="ARBA" id="ARBA00004245"/>
    </source>
</evidence>
<feature type="region of interest" description="Disordered" evidence="16">
    <location>
        <begin position="2202"/>
        <end position="2241"/>
    </location>
</feature>
<dbReference type="GO" id="GO:0004674">
    <property type="term" value="F:protein serine/threonine kinase activity"/>
    <property type="evidence" value="ECO:0007669"/>
    <property type="project" value="UniProtKB-KW"/>
</dbReference>
<dbReference type="FunFam" id="1.10.510.10:FF:000751">
    <property type="entry name" value="Non-specific serine/threonine protein kinase"/>
    <property type="match status" value="1"/>
</dbReference>
<dbReference type="GO" id="GO:0043015">
    <property type="term" value="F:gamma-tubulin binding"/>
    <property type="evidence" value="ECO:0007669"/>
    <property type="project" value="InterPro"/>
</dbReference>
<sequence>MLEDRISKQKNRCCSGSDPSLKGCGSSYPRNWNQIPSKPLDDIKTLDFTEDTLMKKTQPEYWWRRNLSTADCFRNMCLKDRSIADVRNELTEYQIIRELLWSLLGGRASYIFRTLSDPDKLLSNRFLPTDRVSSATISVESLDSFLSHFARSASHGLVLRTLIDFVFHGDSNSFHPCVLAFAAGLSTYLGQLDQFLNDLLRQSRGPCSFTLVNLYTCYLPWGRRTGILAGLVMQATTGRLNHLLHPTVHIQILDVLYYAITTCSVCTEDEIFLGLLQSLFLQSFHPFLQTTVHLLSGAASVPEYLYSLFADPEAQLEPTNPDYWSQAFTWHETEYQSDFKRIPHLFHSVLPQLVRSLKALCMLIALVNHTGEKHFLSEILMDPMDIMILLHIPSGEVPKASISTQLFDTDNSALHVLSNSPDNGDDDDDFSAFRRELIHSVTHMELPIHHETKTFGAYDAELMDSLKNSLHTFIRSRCSDVNRCLVSMLLSSPRVPSPTFQNLGTALAAVSSVYLFGAGDRLNDFARDLFQHIRLLAPWYRDHVGLTLQLRNQLEQKTAPEFLRSMRNAFAFHQTPESLIIHTDGTTQLVSDQFQRICLCFNAEWPATIVLTEEVLNTYNGIFIFLLQIKYIKWSLESLRFFEIQWLFKLDAVTYHRLLLLRSSMIFVFAGLHDFLVHRVEGFRMHFIQYWNLPDVMQTDPIFDHRIDRPGDLSHLIDTHHSMLTGLKATCLLTSSSAILRRELETVLQLALVLQSLWSLSTQVSARPSEIVSLLTDLALLMSSPVERVPLGECPVASTPFRTPGQNDSVTVIKSSSPNQDDSLAPLSQLRTTHKKPSKSVRHSLGHVTLRTGTPQRLVWTTQRTSRLFDLLTRPALLFTPSLGIRLVFDHFAQDSSERRSGRLSIKKRNLPIDPDPCLLSVDGLVDCLFAIGNLVDQVYYDCVDGASPDQDDDFERSPTILAASYFRKRLKPALSRLSELRLRLSDFKLGECIGRGACGIVRVVREAAPPHSVYAMKSQYKGAWLHHDPEGSQIMLERTVLAQATAIENPWLPHLHYAFQDEKQLHLVMDYEPGGDLYIFLSKVGHLLDAEMIQFYAAEAIEAIHSLHQMGYIHCDLKPENFAIERSGHLKLLDFGSAIRLDADGRCICPTMVGTKEYLNIELLRQRGRHNEEPLLVGPEYDYWAIGVLLYELFYGQTPFFDEDDEVMMQKIMDYKKSLKFPSGVDIPDEVVQLIRSLITTPSKRLTYEGVVRHSFFKNIDFSRLRQTQPPYLPPVGDQDDVSNFSGGGARTRDEAILDVSTNETFSPVRMKKSCPGSVCRSVNEARNSPRISQPPTDPSVSRPVFEISPVLDPENRENIDPTCHTESPSRPAKSPAELTAREVKERAIRDAAAVPVHEEIEEIEDIEWHGSECVRNLPFVGYTFTPGLVLLRNFTRGQTAASVAAGLGTSMMITAGTPFRSAAPMTRAKYGVSKTSGCSTPTIINASSVDQSARDPIKLTETNDKAELLIKLSSLEQRNEQLERLLAQQTERTEYLQTQIAKVWETAGAMNDLKNTMDKLPDFISDKTGATFEQLLDCIKQLNEKNTSLRSEVAVSERYRLIVEKIRLVVSRLTGLPDDFVETDLTDILQRLCLNNEFSQDASTLATFGQEDSDLARGLINFIVKQHRMTTQRIADSRAAVEVANRELKEAWEASKQQIGTLDDLNQKLMDAKQYQRELRNRCVEYEDKYFAARDKLTEETKQCSEFKQQIHDLTMKKEATESLLRETNLKLDRLQNSQDHLIFDSAKIILCSSLDHRGAQAITPRQGAVPSIRASTSSQLTGNGKQPLSTSSDDFLPEIMTDHLRAELETTRMQAHLAEIERSNAEQREAQLREQIVDLEHQLSSSRHDGSLLRDRYEKLKEAVAQMEKSLMNYSPNTENSELTALQQQLTTFAQEKRKLADQVESLEMQLERLRMNNTQLASQRDTSRQEVRQLQADLSREKESNDVAQQAAQSEIYKLTTITTQQGKLINHMCGLLPPEHRQLSVAMGEVRLDSVPRRSFLDPKRSSVKVTGHGGLKTSTYRNHKSGSQDSESGHTSGGPLIAAASAFFSRRRGAKNEIASDIDDKLPRTETLIKQPSRLQKMVSKSRLRFKRRTAVHSPFQKRAESDYEPELDYGDDDERNHIFTEDECTLGCYSPGSTDDGLPILIPPGTLVHDASDTADSLSNTGSVSSAPSTTSSAPVGNPDDVHNSWRSSFRRSRRARQHVGWADHINAQVVRSQLKLLKQLSKVLSKPKSNGTGRPEADSRTS</sequence>
<evidence type="ECO:0000256" key="3">
    <source>
        <dbReference type="ARBA" id="ARBA00012513"/>
    </source>
</evidence>
<dbReference type="SUPFAM" id="SSF56112">
    <property type="entry name" value="Protein kinase-like (PK-like)"/>
    <property type="match status" value="1"/>
</dbReference>
<keyword evidence="5" id="KW-0723">Serine/threonine-protein kinase</keyword>
<dbReference type="GO" id="GO:0005524">
    <property type="term" value="F:ATP binding"/>
    <property type="evidence" value="ECO:0007669"/>
    <property type="project" value="UniProtKB-KW"/>
</dbReference>
<evidence type="ECO:0000256" key="4">
    <source>
        <dbReference type="ARBA" id="ARBA00022490"/>
    </source>
</evidence>
<reference evidence="21" key="1">
    <citation type="submission" date="2016-06" db="UniProtKB">
        <authorList>
            <consortium name="WormBaseParasite"/>
        </authorList>
    </citation>
    <scope>IDENTIFICATION</scope>
</reference>
<organism evidence="21">
    <name type="scientific">Echinostoma caproni</name>
    <dbReference type="NCBI Taxonomy" id="27848"/>
    <lineage>
        <taxon>Eukaryota</taxon>
        <taxon>Metazoa</taxon>
        <taxon>Spiralia</taxon>
        <taxon>Lophotrochozoa</taxon>
        <taxon>Platyhelminthes</taxon>
        <taxon>Trematoda</taxon>
        <taxon>Digenea</taxon>
        <taxon>Plagiorchiida</taxon>
        <taxon>Echinostomata</taxon>
        <taxon>Echinostomatoidea</taxon>
        <taxon>Echinostomatidae</taxon>
        <taxon>Echinostoma</taxon>
    </lineage>
</organism>
<comment type="catalytic activity">
    <reaction evidence="14">
        <text>L-seryl-[protein] + ATP = O-phospho-L-seryl-[protein] + ADP + H(+)</text>
        <dbReference type="Rhea" id="RHEA:17989"/>
        <dbReference type="Rhea" id="RHEA-COMP:9863"/>
        <dbReference type="Rhea" id="RHEA-COMP:11604"/>
        <dbReference type="ChEBI" id="CHEBI:15378"/>
        <dbReference type="ChEBI" id="CHEBI:29999"/>
        <dbReference type="ChEBI" id="CHEBI:30616"/>
        <dbReference type="ChEBI" id="CHEBI:83421"/>
        <dbReference type="ChEBI" id="CHEBI:456216"/>
        <dbReference type="EC" id="2.7.11.1"/>
    </reaction>
</comment>
<dbReference type="WBParaSite" id="ECPE_0000423801-mRNA-1">
    <property type="protein sequence ID" value="ECPE_0000423801-mRNA-1"/>
    <property type="gene ID" value="ECPE_0000423801"/>
</dbReference>
<evidence type="ECO:0000256" key="13">
    <source>
        <dbReference type="ARBA" id="ARBA00047899"/>
    </source>
</evidence>
<feature type="compositionally biased region" description="Basic residues" evidence="16">
    <location>
        <begin position="832"/>
        <end position="844"/>
    </location>
</feature>
<dbReference type="Pfam" id="PF00069">
    <property type="entry name" value="Pkinase"/>
    <property type="match status" value="1"/>
</dbReference>
<keyword evidence="10" id="KW-0418">Kinase</keyword>
<comment type="similarity">
    <text evidence="2">Belongs to the TUBGCP family.</text>
</comment>
<dbReference type="GO" id="GO:0005737">
    <property type="term" value="C:cytoplasm"/>
    <property type="evidence" value="ECO:0007669"/>
    <property type="project" value="TreeGrafter"/>
</dbReference>
<name>A0A183AB95_9TREM</name>
<evidence type="ECO:0000256" key="6">
    <source>
        <dbReference type="ARBA" id="ARBA00022553"/>
    </source>
</evidence>
<feature type="coiled-coil region" evidence="15">
    <location>
        <begin position="1507"/>
        <end position="1541"/>
    </location>
</feature>
<feature type="region of interest" description="Disordered" evidence="16">
    <location>
        <begin position="1309"/>
        <end position="1379"/>
    </location>
</feature>
<comment type="catalytic activity">
    <reaction evidence="13">
        <text>L-threonyl-[protein] + ATP = O-phospho-L-threonyl-[protein] + ADP + H(+)</text>
        <dbReference type="Rhea" id="RHEA:46608"/>
        <dbReference type="Rhea" id="RHEA-COMP:11060"/>
        <dbReference type="Rhea" id="RHEA-COMP:11605"/>
        <dbReference type="ChEBI" id="CHEBI:15378"/>
        <dbReference type="ChEBI" id="CHEBI:30013"/>
        <dbReference type="ChEBI" id="CHEBI:30616"/>
        <dbReference type="ChEBI" id="CHEBI:61977"/>
        <dbReference type="ChEBI" id="CHEBI:456216"/>
        <dbReference type="EC" id="2.7.11.1"/>
    </reaction>
</comment>
<feature type="coiled-coil region" evidence="15">
    <location>
        <begin position="1851"/>
        <end position="1892"/>
    </location>
</feature>
<protein>
    <recommendedName>
        <fullName evidence="3">non-specific serine/threonine protein kinase</fullName>
        <ecNumber evidence="3">2.7.11.1</ecNumber>
    </recommendedName>
</protein>
<evidence type="ECO:0000256" key="9">
    <source>
        <dbReference type="ARBA" id="ARBA00022741"/>
    </source>
</evidence>
<dbReference type="Pfam" id="PF04130">
    <property type="entry name" value="GCP_C_terminal"/>
    <property type="match status" value="1"/>
</dbReference>
<feature type="domain" description="AGC-kinase C-terminal" evidence="18">
    <location>
        <begin position="1259"/>
        <end position="1322"/>
    </location>
</feature>
<feature type="coiled-coil region" evidence="15">
    <location>
        <begin position="1926"/>
        <end position="1995"/>
    </location>
</feature>
<keyword evidence="20" id="KW-1185">Reference proteome</keyword>
<feature type="compositionally biased region" description="Low complexity" evidence="16">
    <location>
        <begin position="2213"/>
        <end position="2228"/>
    </location>
</feature>
<evidence type="ECO:0000256" key="16">
    <source>
        <dbReference type="SAM" id="MobiDB-lite"/>
    </source>
</evidence>
<dbReference type="PROSITE" id="PS51285">
    <property type="entry name" value="AGC_KINASE_CTER"/>
    <property type="match status" value="1"/>
</dbReference>
<dbReference type="InterPro" id="IPR000961">
    <property type="entry name" value="AGC-kinase_C"/>
</dbReference>
<dbReference type="PANTHER" id="PTHR22988">
    <property type="entry name" value="MYOTONIC DYSTROPHY S/T KINASE-RELATED"/>
    <property type="match status" value="1"/>
</dbReference>
<dbReference type="GO" id="GO:0005874">
    <property type="term" value="C:microtubule"/>
    <property type="evidence" value="ECO:0007669"/>
    <property type="project" value="UniProtKB-KW"/>
</dbReference>
<dbReference type="InterPro" id="IPR000719">
    <property type="entry name" value="Prot_kinase_dom"/>
</dbReference>
<feature type="compositionally biased region" description="Polar residues" evidence="16">
    <location>
        <begin position="1816"/>
        <end position="1836"/>
    </location>
</feature>
<dbReference type="Gene3D" id="1.20.120.1900">
    <property type="entry name" value="Gamma-tubulin complex, C-terminal domain"/>
    <property type="match status" value="1"/>
</dbReference>
<evidence type="ECO:0000259" key="18">
    <source>
        <dbReference type="PROSITE" id="PS51285"/>
    </source>
</evidence>
<dbReference type="InterPro" id="IPR011009">
    <property type="entry name" value="Kinase-like_dom_sf"/>
</dbReference>